<evidence type="ECO:0000256" key="7">
    <source>
        <dbReference type="ARBA" id="ARBA00044228"/>
    </source>
</evidence>
<dbReference type="SUPFAM" id="SSF100950">
    <property type="entry name" value="NagB/RpiA/CoA transferase-like"/>
    <property type="match status" value="1"/>
</dbReference>
<comment type="caution">
    <text evidence="10">The sequence shown here is derived from an EMBL/GenBank/DDBJ whole genome shotgun (WGS) entry which is preliminary data.</text>
</comment>
<dbReference type="PANTHER" id="PTHR45859:SF1">
    <property type="entry name" value="TRANSLATION INITIATION FACTOR EIF-2B SUBUNIT BETA"/>
    <property type="match status" value="1"/>
</dbReference>
<dbReference type="GO" id="GO:0005085">
    <property type="term" value="F:guanyl-nucleotide exchange factor activity"/>
    <property type="evidence" value="ECO:0007669"/>
    <property type="project" value="TreeGrafter"/>
</dbReference>
<dbReference type="Pfam" id="PF01008">
    <property type="entry name" value="IF-2B"/>
    <property type="match status" value="1"/>
</dbReference>
<gene>
    <name evidence="10" type="ORF">GMRT_10913</name>
</gene>
<dbReference type="OrthoDB" id="10249309at2759"/>
<name>A0A4Z1SXP3_GIAMU</name>
<evidence type="ECO:0000256" key="4">
    <source>
        <dbReference type="ARBA" id="ARBA00022540"/>
    </source>
</evidence>
<keyword evidence="4 10" id="KW-0396">Initiation factor</keyword>
<dbReference type="AlphaFoldDB" id="A0A4Z1SXP3"/>
<evidence type="ECO:0000256" key="3">
    <source>
        <dbReference type="ARBA" id="ARBA00022490"/>
    </source>
</evidence>
<dbReference type="InterPro" id="IPR037171">
    <property type="entry name" value="NagB/RpiA_transferase-like"/>
</dbReference>
<dbReference type="Proteomes" id="UP000315496">
    <property type="component" value="Chromosome 1"/>
</dbReference>
<organism evidence="10 11">
    <name type="scientific">Giardia muris</name>
    <dbReference type="NCBI Taxonomy" id="5742"/>
    <lineage>
        <taxon>Eukaryota</taxon>
        <taxon>Metamonada</taxon>
        <taxon>Diplomonadida</taxon>
        <taxon>Hexamitidae</taxon>
        <taxon>Giardiinae</taxon>
        <taxon>Giardia</taxon>
    </lineage>
</organism>
<keyword evidence="11" id="KW-1185">Reference proteome</keyword>
<dbReference type="EMBL" id="VDLU01000001">
    <property type="protein sequence ID" value="TNJ30466.1"/>
    <property type="molecule type" value="Genomic_DNA"/>
</dbReference>
<proteinExistence type="inferred from homology"/>
<dbReference type="GO" id="GO:0005829">
    <property type="term" value="C:cytosol"/>
    <property type="evidence" value="ECO:0007669"/>
    <property type="project" value="UniProtKB-SubCell"/>
</dbReference>
<evidence type="ECO:0000256" key="8">
    <source>
        <dbReference type="ARBA" id="ARBA00046432"/>
    </source>
</evidence>
<reference evidence="10 11" key="1">
    <citation type="submission" date="2019-05" db="EMBL/GenBank/DDBJ databases">
        <title>The compact genome of Giardia muris reveals important steps in the evolution of intestinal protozoan parasites.</title>
        <authorList>
            <person name="Xu F."/>
            <person name="Jimenez-Gonzalez A."/>
            <person name="Einarsson E."/>
            <person name="Astvaldsson A."/>
            <person name="Peirasmaki D."/>
            <person name="Eckmann L."/>
            <person name="Andersson J.O."/>
            <person name="Svard S.G."/>
            <person name="Jerlstrom-Hultqvist J."/>
        </authorList>
    </citation>
    <scope>NUCLEOTIDE SEQUENCE [LARGE SCALE GENOMIC DNA]</scope>
    <source>
        <strain evidence="10 11">Roberts-Thomson</strain>
    </source>
</reference>
<evidence type="ECO:0000313" key="11">
    <source>
        <dbReference type="Proteomes" id="UP000315496"/>
    </source>
</evidence>
<dbReference type="GO" id="GO:0005851">
    <property type="term" value="C:eukaryotic translation initiation factor 2B complex"/>
    <property type="evidence" value="ECO:0007669"/>
    <property type="project" value="TreeGrafter"/>
</dbReference>
<dbReference type="InterPro" id="IPR051855">
    <property type="entry name" value="eIF2B_beta_subunit"/>
</dbReference>
<dbReference type="InterPro" id="IPR042529">
    <property type="entry name" value="IF_2B-like_C"/>
</dbReference>
<sequence length="323" mass="35176">MAFQGKFQSAESVIQSLQQLVQEYDGATGSEILRAIANRTNLLQSQAPHDIIIGNIGRRCEMLVRSKYKQHLTGMQPTRILLFEEPDEKEPDIRSADAHSIAMAVLTKFEEKIKRLGSVGGVCHGFISPGDTIMTVSYGVQVFNHFVALRQKGVEFSVLIPENEPLRDGKALALTLAKSNIQTALISDASIALHLTKASCVLLEPELILVNGGAIATSGAVLTAMAARAIGRPVYCLCEIFQFCAEHVNSVSHLLASSHPCDVLPAESMKESFSSFKNLTIKAPLWAYMEPDLVTAYITSEGTFQPSSIFQLAQPAPSRVEFV</sequence>
<keyword evidence="3" id="KW-0963">Cytoplasm</keyword>
<comment type="subunit">
    <text evidence="8">Component of the translation initiation factor 2B (eIF2B) complex which is a heterodecamer of two sets of five different subunits: alpha, beta, gamma, delta and epsilon. Subunits alpha, beta and delta comprise a regulatory subcomplex and subunits epsilon and gamma comprise a catalytic subcomplex. Within the complex, the hexameric regulatory complex resides at the center, with the two heterodimeric catalytic subcomplexes bound on opposite sides.</text>
</comment>
<comment type="similarity">
    <text evidence="2 9">Belongs to the eIF-2B alpha/beta/delta subunits family.</text>
</comment>
<evidence type="ECO:0000256" key="2">
    <source>
        <dbReference type="ARBA" id="ARBA00007251"/>
    </source>
</evidence>
<protein>
    <recommendedName>
        <fullName evidence="6">Translation initiation factor eIF2B subunit beta</fullName>
    </recommendedName>
    <alternativeName>
        <fullName evidence="7">eIF2B GDP-GTP exchange factor subunit beta</fullName>
    </alternativeName>
</protein>
<evidence type="ECO:0000256" key="6">
    <source>
        <dbReference type="ARBA" id="ARBA00044122"/>
    </source>
</evidence>
<dbReference type="PANTHER" id="PTHR45859">
    <property type="entry name" value="TRANSLATION INITIATION FACTOR EIF-2B SUBUNIT BETA"/>
    <property type="match status" value="1"/>
</dbReference>
<comment type="subcellular location">
    <subcellularLocation>
        <location evidence="1">Cytoplasm</location>
        <location evidence="1">Cytosol</location>
    </subcellularLocation>
</comment>
<dbReference type="InterPro" id="IPR000649">
    <property type="entry name" value="IF-2B-related"/>
</dbReference>
<evidence type="ECO:0000313" key="10">
    <source>
        <dbReference type="EMBL" id="TNJ30466.1"/>
    </source>
</evidence>
<evidence type="ECO:0000256" key="5">
    <source>
        <dbReference type="ARBA" id="ARBA00022917"/>
    </source>
</evidence>
<keyword evidence="5" id="KW-0648">Protein biosynthesis</keyword>
<evidence type="ECO:0000256" key="1">
    <source>
        <dbReference type="ARBA" id="ARBA00004514"/>
    </source>
</evidence>
<dbReference type="GO" id="GO:0003743">
    <property type="term" value="F:translation initiation factor activity"/>
    <property type="evidence" value="ECO:0007669"/>
    <property type="project" value="UniProtKB-KW"/>
</dbReference>
<dbReference type="VEuPathDB" id="GiardiaDB:GMRT_10913"/>
<accession>A0A4Z1SXP3</accession>
<evidence type="ECO:0000256" key="9">
    <source>
        <dbReference type="RuleBase" id="RU003814"/>
    </source>
</evidence>
<dbReference type="Gene3D" id="3.40.50.10470">
    <property type="entry name" value="Translation initiation factor eif-2b, domain 2"/>
    <property type="match status" value="1"/>
</dbReference>